<dbReference type="Pfam" id="PF10536">
    <property type="entry name" value="PMD"/>
    <property type="match status" value="1"/>
</dbReference>
<gene>
    <name evidence="2" type="ORF">Adt_46413</name>
</gene>
<proteinExistence type="predicted"/>
<accession>A0ABD1P0C0</accession>
<feature type="domain" description="Aminotransferase-like plant mobile" evidence="1">
    <location>
        <begin position="68"/>
        <end position="152"/>
    </location>
</feature>
<name>A0ABD1P0C0_9LAMI</name>
<organism evidence="2 3">
    <name type="scientific">Abeliophyllum distichum</name>
    <dbReference type="NCBI Taxonomy" id="126358"/>
    <lineage>
        <taxon>Eukaryota</taxon>
        <taxon>Viridiplantae</taxon>
        <taxon>Streptophyta</taxon>
        <taxon>Embryophyta</taxon>
        <taxon>Tracheophyta</taxon>
        <taxon>Spermatophyta</taxon>
        <taxon>Magnoliopsida</taxon>
        <taxon>eudicotyledons</taxon>
        <taxon>Gunneridae</taxon>
        <taxon>Pentapetalae</taxon>
        <taxon>asterids</taxon>
        <taxon>lamiids</taxon>
        <taxon>Lamiales</taxon>
        <taxon>Oleaceae</taxon>
        <taxon>Forsythieae</taxon>
        <taxon>Abeliophyllum</taxon>
    </lineage>
</organism>
<comment type="caution">
    <text evidence="2">The sequence shown here is derived from an EMBL/GenBank/DDBJ whole genome shotgun (WGS) entry which is preliminary data.</text>
</comment>
<dbReference type="AlphaFoldDB" id="A0ABD1P0C0"/>
<evidence type="ECO:0000313" key="3">
    <source>
        <dbReference type="Proteomes" id="UP001604336"/>
    </source>
</evidence>
<reference evidence="3" key="1">
    <citation type="submission" date="2024-07" db="EMBL/GenBank/DDBJ databases">
        <title>Two chromosome-level genome assemblies of Korean endemic species Abeliophyllum distichum and Forsythia ovata (Oleaceae).</title>
        <authorList>
            <person name="Jang H."/>
        </authorList>
    </citation>
    <scope>NUCLEOTIDE SEQUENCE [LARGE SCALE GENOMIC DNA]</scope>
</reference>
<protein>
    <recommendedName>
        <fullName evidence="1">Aminotransferase-like plant mobile domain-containing protein</fullName>
    </recommendedName>
</protein>
<dbReference type="Proteomes" id="UP001604336">
    <property type="component" value="Unassembled WGS sequence"/>
</dbReference>
<dbReference type="EMBL" id="JBFOLK010000064">
    <property type="protein sequence ID" value="KAL2457321.1"/>
    <property type="molecule type" value="Genomic_DNA"/>
</dbReference>
<sequence length="249" mass="29378">MFKAYSLIVNKKKNNQILHANWVEFWFQEDDCVPNPRKSKPFKKAMELKPHKEGQRIVKDRIQKLVVTDKPKYILRRDKSHWNSSLSVDEEEELEIANYISLWLCRFIFPSRDDYFRVKTFKTASRMAAKSTYSLVPPILASIYRGLTETSNCVTGYDIELIKYAFPGHLPWEVDKFVFRELVRGKMDLNDFCLNPIHLPPYCGIRTDKDDRSMEISEFMTSIRPGFVSYRRGSSSYILEAYSTRRFGR</sequence>
<dbReference type="InterPro" id="IPR019557">
    <property type="entry name" value="AminoTfrase-like_pln_mobile"/>
</dbReference>
<evidence type="ECO:0000259" key="1">
    <source>
        <dbReference type="Pfam" id="PF10536"/>
    </source>
</evidence>
<keyword evidence="3" id="KW-1185">Reference proteome</keyword>
<evidence type="ECO:0000313" key="2">
    <source>
        <dbReference type="EMBL" id="KAL2457321.1"/>
    </source>
</evidence>